<gene>
    <name evidence="1" type="ORF">SAMN05216272_107277</name>
</gene>
<name>A0A1G8JCN4_9PSED</name>
<reference evidence="2" key="1">
    <citation type="submission" date="2016-10" db="EMBL/GenBank/DDBJ databases">
        <authorList>
            <person name="Varghese N."/>
            <person name="Submissions S."/>
        </authorList>
    </citation>
    <scope>NUCLEOTIDE SEQUENCE [LARGE SCALE GENOMIC DNA]</scope>
    <source>
        <strain evidence="2">CCM 7469</strain>
    </source>
</reference>
<keyword evidence="2" id="KW-1185">Reference proteome</keyword>
<protein>
    <submittedName>
        <fullName evidence="1">Inner membrane protein</fullName>
    </submittedName>
</protein>
<dbReference type="InterPro" id="IPR010364">
    <property type="entry name" value="Uncharacterised_IM_CreD"/>
</dbReference>
<dbReference type="PANTHER" id="PTHR30092:SF0">
    <property type="entry name" value="INNER MEMBRANE PROTEIN CRED"/>
    <property type="match status" value="1"/>
</dbReference>
<sequence length="454" mass="50143">MNRPLLFKLGAIAVLILFLLVPLWMIDGLVGERQAYRDGVLQDIARSAAYEQHLSGPLLVVPYVRSVLEWERDERSGTRVQVQREKRGQLYFLPERFALNGRMTTELRHRGIYEARLYHADNRIQGDFLVPAHYGVGDDLASYRFEQPFLAVGISDVRGIQNALKLEFAGKRLDFAPGSRTRLLGNGVNAPLPLSDSAEEQRFDYAFDLSLLGSARLDIAPVGRDSQVNLSADWPHPSFGGEFLPVERSVSDAGFSARWRTSFFASSMEEALKRCVGQKDCNAFQGRSFGVSLVDPVDQYLKADRALKYALLFISLTFAGFFLFEVLKGLAVHPVQYGLVGMALALFYLLLLSLSEHIGFELAYLASASACVGLIGFYLCTVLHSLWRGGAFSLGLAALYAALYGLLRAEDYALLMGSLLLFAVLAGVMALTRRLDWYGVGRDKGATADLAGAQ</sequence>
<accession>A0A1G8JCN4</accession>
<dbReference type="STRING" id="428992.SAMN05216272_107277"/>
<dbReference type="NCBIfam" id="NF008712">
    <property type="entry name" value="PRK11715.1-1"/>
    <property type="match status" value="1"/>
</dbReference>
<dbReference type="PANTHER" id="PTHR30092">
    <property type="entry name" value="INNER MEMBRANE PROTEIN CRED"/>
    <property type="match status" value="1"/>
</dbReference>
<proteinExistence type="predicted"/>
<dbReference type="Pfam" id="PF06123">
    <property type="entry name" value="CreD"/>
    <property type="match status" value="1"/>
</dbReference>
<dbReference type="OrthoDB" id="9791851at2"/>
<evidence type="ECO:0000313" key="2">
    <source>
        <dbReference type="Proteomes" id="UP000199636"/>
    </source>
</evidence>
<dbReference type="GO" id="GO:0005886">
    <property type="term" value="C:plasma membrane"/>
    <property type="evidence" value="ECO:0007669"/>
    <property type="project" value="TreeGrafter"/>
</dbReference>
<evidence type="ECO:0000313" key="1">
    <source>
        <dbReference type="EMBL" id="SDI28390.1"/>
    </source>
</evidence>
<organism evidence="1 2">
    <name type="scientific">Pseudomonas panipatensis</name>
    <dbReference type="NCBI Taxonomy" id="428992"/>
    <lineage>
        <taxon>Bacteria</taxon>
        <taxon>Pseudomonadati</taxon>
        <taxon>Pseudomonadota</taxon>
        <taxon>Gammaproteobacteria</taxon>
        <taxon>Pseudomonadales</taxon>
        <taxon>Pseudomonadaceae</taxon>
        <taxon>Pseudomonas</taxon>
    </lineage>
</organism>
<dbReference type="PIRSF" id="PIRSF004548">
    <property type="entry name" value="CreD"/>
    <property type="match status" value="1"/>
</dbReference>
<dbReference type="AlphaFoldDB" id="A0A1G8JCN4"/>
<dbReference type="EMBL" id="FNDS01000007">
    <property type="protein sequence ID" value="SDI28390.1"/>
    <property type="molecule type" value="Genomic_DNA"/>
</dbReference>
<dbReference type="RefSeq" id="WP_090264613.1">
    <property type="nucleotide sequence ID" value="NZ_FNDS01000007.1"/>
</dbReference>
<dbReference type="Proteomes" id="UP000199636">
    <property type="component" value="Unassembled WGS sequence"/>
</dbReference>